<proteinExistence type="predicted"/>
<organism evidence="2">
    <name type="scientific">Oryza meridionalis</name>
    <dbReference type="NCBI Taxonomy" id="40149"/>
    <lineage>
        <taxon>Eukaryota</taxon>
        <taxon>Viridiplantae</taxon>
        <taxon>Streptophyta</taxon>
        <taxon>Embryophyta</taxon>
        <taxon>Tracheophyta</taxon>
        <taxon>Spermatophyta</taxon>
        <taxon>Magnoliopsida</taxon>
        <taxon>Liliopsida</taxon>
        <taxon>Poales</taxon>
        <taxon>Poaceae</taxon>
        <taxon>BOP clade</taxon>
        <taxon>Oryzoideae</taxon>
        <taxon>Oryzeae</taxon>
        <taxon>Oryzinae</taxon>
        <taxon>Oryza</taxon>
    </lineage>
</organism>
<feature type="compositionally biased region" description="Pro residues" evidence="1">
    <location>
        <begin position="268"/>
        <end position="277"/>
    </location>
</feature>
<reference evidence="2" key="1">
    <citation type="submission" date="2015-04" db="UniProtKB">
        <authorList>
            <consortium name="EnsemblPlants"/>
        </authorList>
    </citation>
    <scope>IDENTIFICATION</scope>
</reference>
<dbReference type="Proteomes" id="UP000008021">
    <property type="component" value="Chromosome 12"/>
</dbReference>
<dbReference type="EnsemblPlants" id="OMERI12G09540.1">
    <property type="protein sequence ID" value="OMERI12G09540.1"/>
    <property type="gene ID" value="OMERI12G09540"/>
</dbReference>
<feature type="region of interest" description="Disordered" evidence="1">
    <location>
        <begin position="265"/>
        <end position="300"/>
    </location>
</feature>
<dbReference type="HOGENOM" id="CLU_928671_0_0_1"/>
<keyword evidence="3" id="KW-1185">Reference proteome</keyword>
<protein>
    <submittedName>
        <fullName evidence="2">Uncharacterized protein</fullName>
    </submittedName>
</protein>
<evidence type="ECO:0000256" key="1">
    <source>
        <dbReference type="SAM" id="MobiDB-lite"/>
    </source>
</evidence>
<accession>A0A0E0FCJ6</accession>
<dbReference type="Gramene" id="OMERI12G09540.1">
    <property type="protein sequence ID" value="OMERI12G09540.1"/>
    <property type="gene ID" value="OMERI12G09540"/>
</dbReference>
<dbReference type="AlphaFoldDB" id="A0A0E0FCJ6"/>
<evidence type="ECO:0000313" key="3">
    <source>
        <dbReference type="Proteomes" id="UP000008021"/>
    </source>
</evidence>
<feature type="compositionally biased region" description="Low complexity" evidence="1">
    <location>
        <begin position="290"/>
        <end position="300"/>
    </location>
</feature>
<evidence type="ECO:0000313" key="2">
    <source>
        <dbReference type="EnsemblPlants" id="OMERI12G09540.1"/>
    </source>
</evidence>
<feature type="compositionally biased region" description="Basic and acidic residues" evidence="1">
    <location>
        <begin position="279"/>
        <end position="288"/>
    </location>
</feature>
<reference evidence="2" key="2">
    <citation type="submission" date="2018-05" db="EMBL/GenBank/DDBJ databases">
        <title>OmerRS3 (Oryza meridionalis Reference Sequence Version 3).</title>
        <authorList>
            <person name="Zhang J."/>
            <person name="Kudrna D."/>
            <person name="Lee S."/>
            <person name="Talag J."/>
            <person name="Welchert J."/>
            <person name="Wing R.A."/>
        </authorList>
    </citation>
    <scope>NUCLEOTIDE SEQUENCE [LARGE SCALE GENOMIC DNA]</scope>
    <source>
        <strain evidence="2">cv. OR44</strain>
    </source>
</reference>
<feature type="region of interest" description="Disordered" evidence="1">
    <location>
        <begin position="1"/>
        <end position="20"/>
    </location>
</feature>
<sequence length="300" mass="31951">MALTEVRSGRGETPFPSGVSASNALSLSSSSRCCSRSASAVVDATQACGGESIPLACSPHAPPSILACSPILPYRLWPAAPCSPIDSRPCVILRQRSGKGAENGRKWRSHTALELSASSSRAVKAGRRTRCAHHASALVRPPSFGRLAASVLVLSASRVTQRWREESHQGVQASGVEEPPLFEAECMRVKKRKRERELLRIALEGVIVESPQAVPIFVRGADLESSEGSSDSVKKGVISFKNDPLKHIDLHHLWQTIDVTQLAAAYRPPMPSPPPPAADKGKGKRGETDSVASGSSSKKS</sequence>
<name>A0A0E0FCJ6_9ORYZ</name>